<dbReference type="Proteomes" id="UP000053825">
    <property type="component" value="Unassembled WGS sequence"/>
</dbReference>
<name>A0A0L7QPA4_9HYME</name>
<dbReference type="GO" id="GO:0043005">
    <property type="term" value="C:neuron projection"/>
    <property type="evidence" value="ECO:0007669"/>
    <property type="project" value="TreeGrafter"/>
</dbReference>
<keyword evidence="6" id="KW-1015">Disulfide bond</keyword>
<reference evidence="11 12" key="1">
    <citation type="submission" date="2015-07" db="EMBL/GenBank/DDBJ databases">
        <title>The genome of Habropoda laboriosa.</title>
        <authorList>
            <person name="Pan H."/>
            <person name="Kapheim K."/>
        </authorList>
    </citation>
    <scope>NUCLEOTIDE SEQUENCE [LARGE SCALE GENOMIC DNA]</scope>
    <source>
        <strain evidence="11">0110345459</strain>
    </source>
</reference>
<dbReference type="SMART" id="SM00408">
    <property type="entry name" value="IGc2"/>
    <property type="match status" value="3"/>
</dbReference>
<dbReference type="Gene3D" id="2.60.40.10">
    <property type="entry name" value="Immunoglobulins"/>
    <property type="match status" value="3"/>
</dbReference>
<dbReference type="Pfam" id="PF13927">
    <property type="entry name" value="Ig_3"/>
    <property type="match status" value="2"/>
</dbReference>
<evidence type="ECO:0000256" key="4">
    <source>
        <dbReference type="ARBA" id="ARBA00022737"/>
    </source>
</evidence>
<dbReference type="GO" id="GO:0005886">
    <property type="term" value="C:plasma membrane"/>
    <property type="evidence" value="ECO:0007669"/>
    <property type="project" value="UniProtKB-SubCell"/>
</dbReference>
<comment type="subcellular location">
    <subcellularLocation>
        <location evidence="1">Cell membrane</location>
    </subcellularLocation>
</comment>
<evidence type="ECO:0000256" key="6">
    <source>
        <dbReference type="ARBA" id="ARBA00023157"/>
    </source>
</evidence>
<keyword evidence="4" id="KW-0677">Repeat</keyword>
<gene>
    <name evidence="11" type="ORF">WH47_07468</name>
</gene>
<dbReference type="InterPro" id="IPR007110">
    <property type="entry name" value="Ig-like_dom"/>
</dbReference>
<dbReference type="SMART" id="SM00409">
    <property type="entry name" value="IG"/>
    <property type="match status" value="3"/>
</dbReference>
<feature type="domain" description="Ig-like" evidence="10">
    <location>
        <begin position="348"/>
        <end position="445"/>
    </location>
</feature>
<dbReference type="EMBL" id="KQ414821">
    <property type="protein sequence ID" value="KOC60460.1"/>
    <property type="molecule type" value="Genomic_DNA"/>
</dbReference>
<evidence type="ECO:0000259" key="10">
    <source>
        <dbReference type="PROSITE" id="PS50835"/>
    </source>
</evidence>
<feature type="chain" id="PRO_5005574687" evidence="9">
    <location>
        <begin position="29"/>
        <end position="560"/>
    </location>
</feature>
<keyword evidence="5" id="KW-0472">Membrane</keyword>
<protein>
    <submittedName>
        <fullName evidence="11">Lachesin</fullName>
    </submittedName>
</protein>
<keyword evidence="12" id="KW-1185">Reference proteome</keyword>
<evidence type="ECO:0000256" key="9">
    <source>
        <dbReference type="SAM" id="SignalP"/>
    </source>
</evidence>
<feature type="domain" description="Ig-like" evidence="10">
    <location>
        <begin position="147"/>
        <end position="248"/>
    </location>
</feature>
<dbReference type="InterPro" id="IPR051170">
    <property type="entry name" value="Neural/epithelial_adhesion"/>
</dbReference>
<dbReference type="STRING" id="597456.A0A0L7QPA4"/>
<dbReference type="AlphaFoldDB" id="A0A0L7QPA4"/>
<evidence type="ECO:0000313" key="12">
    <source>
        <dbReference type="Proteomes" id="UP000053825"/>
    </source>
</evidence>
<keyword evidence="3 9" id="KW-0732">Signal</keyword>
<dbReference type="PROSITE" id="PS50835">
    <property type="entry name" value="IG_LIKE"/>
    <property type="match status" value="3"/>
</dbReference>
<evidence type="ECO:0000256" key="5">
    <source>
        <dbReference type="ARBA" id="ARBA00023136"/>
    </source>
</evidence>
<dbReference type="PANTHER" id="PTHR12231:SF265">
    <property type="entry name" value="DPR-INTERACTING PROTEIN LAMBDA"/>
    <property type="match status" value="1"/>
</dbReference>
<dbReference type="InterPro" id="IPR036179">
    <property type="entry name" value="Ig-like_dom_sf"/>
</dbReference>
<evidence type="ECO:0000256" key="7">
    <source>
        <dbReference type="ARBA" id="ARBA00023180"/>
    </source>
</evidence>
<evidence type="ECO:0000256" key="3">
    <source>
        <dbReference type="ARBA" id="ARBA00022729"/>
    </source>
</evidence>
<dbReference type="InterPro" id="IPR013783">
    <property type="entry name" value="Ig-like_fold"/>
</dbReference>
<dbReference type="SUPFAM" id="SSF48726">
    <property type="entry name" value="Immunoglobulin"/>
    <property type="match status" value="3"/>
</dbReference>
<accession>A0A0L7QPA4</accession>
<dbReference type="OrthoDB" id="10012075at2759"/>
<evidence type="ECO:0000256" key="1">
    <source>
        <dbReference type="ARBA" id="ARBA00004236"/>
    </source>
</evidence>
<keyword evidence="2" id="KW-1003">Cell membrane</keyword>
<dbReference type="Pfam" id="PF07679">
    <property type="entry name" value="I-set"/>
    <property type="match status" value="1"/>
</dbReference>
<dbReference type="InterPro" id="IPR003599">
    <property type="entry name" value="Ig_sub"/>
</dbReference>
<sequence>MRKSSSRFWTFAPLKAAFSASLAILSVASHSLPMGPIWPSVVLHLSDNSPLQTHENLLPKRFLPSRRYPSHPISDTNVVLRFFVVRYHLIISNITITDIYLRLFEIHNIPERVPADREVTPQTRYRIDLPSYGTLCFTRQITPEPLPEFLAPLENHTVIQGRDVFFTCVVNNLHSYKVAWMKSDSRAILAIHTHLIAHNPRLSVTHNGHNTWKLHVSNVQKNDSGAYMCQVNTEPMRSQNGYMEVVIPPDIMDDRSADGMITHEGGNIKLKCVATGSPKPTVTWKREDGRNIVLREDGQKQSIKNYVGETLELTAVLRQDMGIYLCIASNNVPPTVSKRYSVDVHFQPVIKVTNQLVAAPVQSDVVLQCHVEASPQALNTWYRNTGLKLVPGDKYAMSEYALNDYSWQMNLTVNSLDKKDFGEYVCSSVNALGKADGVVRLQELHLIAKTTPSTFVKNTDLKLRKKPIPKGRKKNSNSNGRRIHVAGFEDFDSSESDDDLSTTQIMAGSTLQESHRTERPLALPSLSPPWVILNTANSRHHSVPITLFFSAFVLTVICVL</sequence>
<feature type="domain" description="Ig-like" evidence="10">
    <location>
        <begin position="249"/>
        <end position="337"/>
    </location>
</feature>
<feature type="signal peptide" evidence="9">
    <location>
        <begin position="1"/>
        <end position="28"/>
    </location>
</feature>
<proteinExistence type="predicted"/>
<evidence type="ECO:0000256" key="2">
    <source>
        <dbReference type="ARBA" id="ARBA00022475"/>
    </source>
</evidence>
<keyword evidence="8" id="KW-0393">Immunoglobulin domain</keyword>
<evidence type="ECO:0000313" key="11">
    <source>
        <dbReference type="EMBL" id="KOC60460.1"/>
    </source>
</evidence>
<dbReference type="InterPro" id="IPR013098">
    <property type="entry name" value="Ig_I-set"/>
</dbReference>
<dbReference type="PANTHER" id="PTHR12231">
    <property type="entry name" value="CTX-RELATED TYPE I TRANSMEMBRANE PROTEIN"/>
    <property type="match status" value="1"/>
</dbReference>
<dbReference type="FunFam" id="2.60.40.10:FF:000328">
    <property type="entry name" value="CLUMA_CG000981, isoform A"/>
    <property type="match status" value="1"/>
</dbReference>
<evidence type="ECO:0000256" key="8">
    <source>
        <dbReference type="ARBA" id="ARBA00023319"/>
    </source>
</evidence>
<keyword evidence="7" id="KW-0325">Glycoprotein</keyword>
<organism evidence="11 12">
    <name type="scientific">Habropoda laboriosa</name>
    <dbReference type="NCBI Taxonomy" id="597456"/>
    <lineage>
        <taxon>Eukaryota</taxon>
        <taxon>Metazoa</taxon>
        <taxon>Ecdysozoa</taxon>
        <taxon>Arthropoda</taxon>
        <taxon>Hexapoda</taxon>
        <taxon>Insecta</taxon>
        <taxon>Pterygota</taxon>
        <taxon>Neoptera</taxon>
        <taxon>Endopterygota</taxon>
        <taxon>Hymenoptera</taxon>
        <taxon>Apocrita</taxon>
        <taxon>Aculeata</taxon>
        <taxon>Apoidea</taxon>
        <taxon>Anthophila</taxon>
        <taxon>Apidae</taxon>
        <taxon>Habropoda</taxon>
    </lineage>
</organism>
<dbReference type="InterPro" id="IPR003598">
    <property type="entry name" value="Ig_sub2"/>
</dbReference>